<organism evidence="10 11">
    <name type="scientific">Carassius auratus</name>
    <name type="common">Goldfish</name>
    <dbReference type="NCBI Taxonomy" id="7957"/>
    <lineage>
        <taxon>Eukaryota</taxon>
        <taxon>Metazoa</taxon>
        <taxon>Chordata</taxon>
        <taxon>Craniata</taxon>
        <taxon>Vertebrata</taxon>
        <taxon>Euteleostomi</taxon>
        <taxon>Actinopterygii</taxon>
        <taxon>Neopterygii</taxon>
        <taxon>Teleostei</taxon>
        <taxon>Ostariophysi</taxon>
        <taxon>Cypriniformes</taxon>
        <taxon>Cyprinidae</taxon>
        <taxon>Cyprininae</taxon>
        <taxon>Carassius</taxon>
    </lineage>
</organism>
<evidence type="ECO:0000256" key="6">
    <source>
        <dbReference type="ARBA" id="ARBA00023242"/>
    </source>
</evidence>
<dbReference type="PANTHER" id="PTHR24394:SF29">
    <property type="entry name" value="MYONEURIN"/>
    <property type="match status" value="1"/>
</dbReference>
<dbReference type="FunFam" id="3.30.160.60:FF:000145">
    <property type="entry name" value="Zinc finger protein 574"/>
    <property type="match status" value="1"/>
</dbReference>
<accession>A0A6P6N5L8</accession>
<evidence type="ECO:0000256" key="8">
    <source>
        <dbReference type="SAM" id="MobiDB-lite"/>
    </source>
</evidence>
<keyword evidence="2" id="KW-0479">Metal-binding</keyword>
<dbReference type="Gene3D" id="3.30.160.60">
    <property type="entry name" value="Classic Zinc Finger"/>
    <property type="match status" value="2"/>
</dbReference>
<dbReference type="PROSITE" id="PS50157">
    <property type="entry name" value="ZINC_FINGER_C2H2_2"/>
    <property type="match status" value="1"/>
</dbReference>
<dbReference type="OrthoDB" id="427030at2759"/>
<evidence type="ECO:0000256" key="2">
    <source>
        <dbReference type="ARBA" id="ARBA00022723"/>
    </source>
</evidence>
<keyword evidence="4 7" id="KW-0863">Zinc-finger</keyword>
<dbReference type="GO" id="GO:0000981">
    <property type="term" value="F:DNA-binding transcription factor activity, RNA polymerase II-specific"/>
    <property type="evidence" value="ECO:0007669"/>
    <property type="project" value="TreeGrafter"/>
</dbReference>
<dbReference type="KEGG" id="caua:113075971"/>
<evidence type="ECO:0000256" key="5">
    <source>
        <dbReference type="ARBA" id="ARBA00022833"/>
    </source>
</evidence>
<reference evidence="11" key="1">
    <citation type="submission" date="2025-08" db="UniProtKB">
        <authorList>
            <consortium name="RefSeq"/>
        </authorList>
    </citation>
    <scope>IDENTIFICATION</scope>
    <source>
        <strain evidence="11">Wakin</strain>
        <tissue evidence="11">Muscle</tissue>
    </source>
</reference>
<feature type="compositionally biased region" description="Polar residues" evidence="8">
    <location>
        <begin position="145"/>
        <end position="158"/>
    </location>
</feature>
<feature type="region of interest" description="Disordered" evidence="8">
    <location>
        <begin position="250"/>
        <end position="269"/>
    </location>
</feature>
<feature type="domain" description="C2H2-type" evidence="9">
    <location>
        <begin position="117"/>
        <end position="145"/>
    </location>
</feature>
<gene>
    <name evidence="11" type="primary">LOC113075971</name>
</gene>
<proteinExistence type="predicted"/>
<keyword evidence="6" id="KW-0539">Nucleus</keyword>
<comment type="subcellular location">
    <subcellularLocation>
        <location evidence="1">Nucleus</location>
    </subcellularLocation>
</comment>
<evidence type="ECO:0000256" key="3">
    <source>
        <dbReference type="ARBA" id="ARBA00022737"/>
    </source>
</evidence>
<protein>
    <submittedName>
        <fullName evidence="11">Zinc finger E-box-binding homeobox 1-like</fullName>
    </submittedName>
</protein>
<evidence type="ECO:0000256" key="1">
    <source>
        <dbReference type="ARBA" id="ARBA00004123"/>
    </source>
</evidence>
<feature type="non-terminal residue" evidence="11">
    <location>
        <position position="269"/>
    </location>
</feature>
<dbReference type="RefSeq" id="XP_026104400.1">
    <property type="nucleotide sequence ID" value="XM_026248615.1"/>
</dbReference>
<dbReference type="GO" id="GO:0008270">
    <property type="term" value="F:zinc ion binding"/>
    <property type="evidence" value="ECO:0007669"/>
    <property type="project" value="UniProtKB-KW"/>
</dbReference>
<evidence type="ECO:0000259" key="9">
    <source>
        <dbReference type="PROSITE" id="PS50157"/>
    </source>
</evidence>
<dbReference type="Proteomes" id="UP000515129">
    <property type="component" value="Unplaced"/>
</dbReference>
<dbReference type="AlphaFoldDB" id="A0A6P6N5L8"/>
<keyword evidence="10" id="KW-1185">Reference proteome</keyword>
<dbReference type="GO" id="GO:0005634">
    <property type="term" value="C:nucleus"/>
    <property type="evidence" value="ECO:0007669"/>
    <property type="project" value="UniProtKB-SubCell"/>
</dbReference>
<evidence type="ECO:0000256" key="7">
    <source>
        <dbReference type="PROSITE-ProRule" id="PRU00042"/>
    </source>
</evidence>
<name>A0A6P6N5L8_CARAU</name>
<dbReference type="SMART" id="SM00355">
    <property type="entry name" value="ZnF_C2H2"/>
    <property type="match status" value="3"/>
</dbReference>
<dbReference type="PANTHER" id="PTHR24394">
    <property type="entry name" value="ZINC FINGER PROTEIN"/>
    <property type="match status" value="1"/>
</dbReference>
<dbReference type="InterPro" id="IPR036236">
    <property type="entry name" value="Znf_C2H2_sf"/>
</dbReference>
<evidence type="ECO:0000256" key="4">
    <source>
        <dbReference type="ARBA" id="ARBA00022771"/>
    </source>
</evidence>
<feature type="compositionally biased region" description="Gly residues" evidence="8">
    <location>
        <begin position="259"/>
        <end position="269"/>
    </location>
</feature>
<dbReference type="FunFam" id="3.30.160.60:FF:000013">
    <property type="entry name" value="Putative zinc finger E-box-binding homeobox 2"/>
    <property type="match status" value="1"/>
</dbReference>
<dbReference type="SUPFAM" id="SSF57667">
    <property type="entry name" value="beta-beta-alpha zinc fingers"/>
    <property type="match status" value="1"/>
</dbReference>
<dbReference type="Pfam" id="PF00096">
    <property type="entry name" value="zf-C2H2"/>
    <property type="match status" value="1"/>
</dbReference>
<keyword evidence="3" id="KW-0677">Repeat</keyword>
<sequence>MDGAPHFDTVVQLRKVSRLQQHNGVVSSYHLDDAQGEMSPVCWSPGEHESPEGKDGVQASLREHVKFCQDRDGGDSVCPLCGYSTPHRAQMEHHLTLHSQTHQKSPMSESGSENRKFKCNQCGKAFKYKHHLKEHLRHSQRNRDQNIPATDSSRNSTPHAKVDDVKYLCFSAGEKPYECSSCKKRFSHSGSYSSHLSSKKCLSGGTLETELIITGTSSRRPHRPCCQPEEQQPREEISVRAAGSVPAGVVCSRPEPVVGPGGGSGAQGG</sequence>
<evidence type="ECO:0000313" key="10">
    <source>
        <dbReference type="Proteomes" id="UP000515129"/>
    </source>
</evidence>
<dbReference type="InterPro" id="IPR013087">
    <property type="entry name" value="Znf_C2H2_type"/>
</dbReference>
<dbReference type="GeneID" id="113075971"/>
<evidence type="ECO:0000313" key="11">
    <source>
        <dbReference type="RefSeq" id="XP_026104400.1"/>
    </source>
</evidence>
<keyword evidence="5" id="KW-0862">Zinc</keyword>
<feature type="region of interest" description="Disordered" evidence="8">
    <location>
        <begin position="133"/>
        <end position="159"/>
    </location>
</feature>